<dbReference type="InterPro" id="IPR011006">
    <property type="entry name" value="CheY-like_superfamily"/>
</dbReference>
<dbReference type="Proteomes" id="UP000016721">
    <property type="component" value="Unassembled WGS sequence"/>
</dbReference>
<keyword evidence="2 8" id="KW-0597">Phosphoprotein</keyword>
<evidence type="ECO:0000256" key="3">
    <source>
        <dbReference type="ARBA" id="ARBA00023012"/>
    </source>
</evidence>
<feature type="domain" description="Response regulatory" evidence="10">
    <location>
        <begin position="3"/>
        <end position="115"/>
    </location>
</feature>
<dbReference type="SUPFAM" id="SSF52172">
    <property type="entry name" value="CheY-like"/>
    <property type="match status" value="1"/>
</dbReference>
<dbReference type="SMART" id="SM00862">
    <property type="entry name" value="Trans_reg_C"/>
    <property type="match status" value="1"/>
</dbReference>
<dbReference type="Gene3D" id="3.40.50.2300">
    <property type="match status" value="1"/>
</dbReference>
<keyword evidence="5 9" id="KW-0238">DNA-binding</keyword>
<comment type="function">
    <text evidence="7">May play the central regulatory role in sporulation. It may be an element of the effector pathway responsible for the activation of sporulation genes in response to nutritional stress. Spo0A may act in concert with spo0H (a sigma factor) to control the expression of some genes that are critical to the sporulation process.</text>
</comment>
<dbReference type="SMART" id="SM00448">
    <property type="entry name" value="REC"/>
    <property type="match status" value="1"/>
</dbReference>
<dbReference type="AlphaFoldDB" id="U2NJB6"/>
<dbReference type="GO" id="GO:0006355">
    <property type="term" value="P:regulation of DNA-templated transcription"/>
    <property type="evidence" value="ECO:0007669"/>
    <property type="project" value="InterPro"/>
</dbReference>
<evidence type="ECO:0000256" key="6">
    <source>
        <dbReference type="ARBA" id="ARBA00023163"/>
    </source>
</evidence>
<dbReference type="InterPro" id="IPR036388">
    <property type="entry name" value="WH-like_DNA-bd_sf"/>
</dbReference>
<evidence type="ECO:0000256" key="5">
    <source>
        <dbReference type="ARBA" id="ARBA00023125"/>
    </source>
</evidence>
<dbReference type="PATRIC" id="fig|1294142.3.peg.3934"/>
<evidence type="ECO:0000256" key="4">
    <source>
        <dbReference type="ARBA" id="ARBA00023015"/>
    </source>
</evidence>
<reference evidence="12 13" key="1">
    <citation type="journal article" date="2013" name="Genome Announc.">
        <title>Draft Genome Sequence of the Hydrogen- and Ethanol-Producing Bacterium Clostridium intestinale Strain URNW.</title>
        <authorList>
            <person name="Lal S."/>
            <person name="Ramachandran U."/>
            <person name="Zhang X."/>
            <person name="Sparling R."/>
            <person name="Levin D.B."/>
        </authorList>
    </citation>
    <scope>NUCLEOTIDE SEQUENCE [LARGE SCALE GENOMIC DNA]</scope>
    <source>
        <strain evidence="12 13">URNW</strain>
    </source>
</reference>
<protein>
    <recommendedName>
        <fullName evidence="1">Stage 0 sporulation protein A homolog</fullName>
    </recommendedName>
</protein>
<dbReference type="HOGENOM" id="CLU_000445_30_3_9"/>
<evidence type="ECO:0000256" key="8">
    <source>
        <dbReference type="PROSITE-ProRule" id="PRU00169"/>
    </source>
</evidence>
<dbReference type="Gene3D" id="1.10.10.10">
    <property type="entry name" value="Winged helix-like DNA-binding domain superfamily/Winged helix DNA-binding domain"/>
    <property type="match status" value="1"/>
</dbReference>
<dbReference type="InterPro" id="IPR001789">
    <property type="entry name" value="Sig_transdc_resp-reg_receiver"/>
</dbReference>
<evidence type="ECO:0000313" key="13">
    <source>
        <dbReference type="Proteomes" id="UP000016721"/>
    </source>
</evidence>
<feature type="DNA-binding region" description="OmpR/PhoB-type" evidence="9">
    <location>
        <begin position="122"/>
        <end position="217"/>
    </location>
</feature>
<keyword evidence="6" id="KW-0804">Transcription</keyword>
<dbReference type="PANTHER" id="PTHR48111">
    <property type="entry name" value="REGULATOR OF RPOS"/>
    <property type="match status" value="1"/>
</dbReference>
<dbReference type="CDD" id="cd17574">
    <property type="entry name" value="REC_OmpR"/>
    <property type="match status" value="1"/>
</dbReference>
<evidence type="ECO:0000259" key="10">
    <source>
        <dbReference type="PROSITE" id="PS50110"/>
    </source>
</evidence>
<dbReference type="STRING" id="1294142.CINTURNW_3770"/>
<dbReference type="GO" id="GO:0005829">
    <property type="term" value="C:cytosol"/>
    <property type="evidence" value="ECO:0007669"/>
    <property type="project" value="TreeGrafter"/>
</dbReference>
<dbReference type="PANTHER" id="PTHR48111:SF40">
    <property type="entry name" value="PHOSPHATE REGULON TRANSCRIPTIONAL REGULATORY PROTEIN PHOB"/>
    <property type="match status" value="1"/>
</dbReference>
<dbReference type="Pfam" id="PF00072">
    <property type="entry name" value="Response_reg"/>
    <property type="match status" value="1"/>
</dbReference>
<evidence type="ECO:0000256" key="1">
    <source>
        <dbReference type="ARBA" id="ARBA00018672"/>
    </source>
</evidence>
<evidence type="ECO:0000259" key="11">
    <source>
        <dbReference type="PROSITE" id="PS51755"/>
    </source>
</evidence>
<evidence type="ECO:0000256" key="7">
    <source>
        <dbReference type="ARBA" id="ARBA00024867"/>
    </source>
</evidence>
<sequence>MEKILVVEDDIAIRDLIAINLEIVGYTVITTGDGISAKKIIEEDDVDLILLDVMIPKMDGFTLITKLQDKKIPIIFVTAKESVLDRVRGLRLGAVDYIIKPFETIELLARIEVALRKYKQVDSIIKFKHLEIYPEQRIVRINQKEIELTLKEYDLLMLFLKNKNIALSRDQILERVWGYDYIGETRTIDIHVQRLRDKLNIKDYIKTIFKIGYRLED</sequence>
<dbReference type="InterPro" id="IPR001867">
    <property type="entry name" value="OmpR/PhoB-type_DNA-bd"/>
</dbReference>
<dbReference type="PROSITE" id="PS50110">
    <property type="entry name" value="RESPONSE_REGULATORY"/>
    <property type="match status" value="1"/>
</dbReference>
<name>U2NJB6_9CLOT</name>
<keyword evidence="4" id="KW-0805">Transcription regulation</keyword>
<dbReference type="GO" id="GO:0000976">
    <property type="term" value="F:transcription cis-regulatory region binding"/>
    <property type="evidence" value="ECO:0007669"/>
    <property type="project" value="TreeGrafter"/>
</dbReference>
<organism evidence="12 13">
    <name type="scientific">Clostridium intestinale URNW</name>
    <dbReference type="NCBI Taxonomy" id="1294142"/>
    <lineage>
        <taxon>Bacteria</taxon>
        <taxon>Bacillati</taxon>
        <taxon>Bacillota</taxon>
        <taxon>Clostridia</taxon>
        <taxon>Eubacteriales</taxon>
        <taxon>Clostridiaceae</taxon>
        <taxon>Clostridium</taxon>
    </lineage>
</organism>
<gene>
    <name evidence="12" type="ORF">CINTURNW_3770</name>
</gene>
<proteinExistence type="predicted"/>
<dbReference type="PROSITE" id="PS51755">
    <property type="entry name" value="OMPR_PHOB"/>
    <property type="match status" value="1"/>
</dbReference>
<evidence type="ECO:0000256" key="2">
    <source>
        <dbReference type="ARBA" id="ARBA00022553"/>
    </source>
</evidence>
<keyword evidence="13" id="KW-1185">Reference proteome</keyword>
<comment type="caution">
    <text evidence="12">The sequence shown here is derived from an EMBL/GenBank/DDBJ whole genome shotgun (WGS) entry which is preliminary data.</text>
</comment>
<dbReference type="GO" id="GO:0032993">
    <property type="term" value="C:protein-DNA complex"/>
    <property type="evidence" value="ECO:0007669"/>
    <property type="project" value="TreeGrafter"/>
</dbReference>
<dbReference type="InterPro" id="IPR039420">
    <property type="entry name" value="WalR-like"/>
</dbReference>
<feature type="domain" description="OmpR/PhoB-type" evidence="11">
    <location>
        <begin position="122"/>
        <end position="217"/>
    </location>
</feature>
<dbReference type="EMBL" id="APJA01000023">
    <property type="protein sequence ID" value="ERK28956.1"/>
    <property type="molecule type" value="Genomic_DNA"/>
</dbReference>
<evidence type="ECO:0000313" key="12">
    <source>
        <dbReference type="EMBL" id="ERK28956.1"/>
    </source>
</evidence>
<keyword evidence="3" id="KW-0902">Two-component regulatory system</keyword>
<feature type="modified residue" description="4-aspartylphosphate" evidence="8">
    <location>
        <position position="52"/>
    </location>
</feature>
<dbReference type="Gene3D" id="6.10.250.690">
    <property type="match status" value="1"/>
</dbReference>
<accession>U2NJB6</accession>
<dbReference type="eggNOG" id="COG0745">
    <property type="taxonomic scope" value="Bacteria"/>
</dbReference>
<evidence type="ECO:0000256" key="9">
    <source>
        <dbReference type="PROSITE-ProRule" id="PRU01091"/>
    </source>
</evidence>
<dbReference type="RefSeq" id="WP_021803697.1">
    <property type="nucleotide sequence ID" value="NZ_KI273145.1"/>
</dbReference>
<dbReference type="FunFam" id="1.10.10.10:FF:000018">
    <property type="entry name" value="DNA-binding response regulator ResD"/>
    <property type="match status" value="1"/>
</dbReference>
<dbReference type="GO" id="GO:0000156">
    <property type="term" value="F:phosphorelay response regulator activity"/>
    <property type="evidence" value="ECO:0007669"/>
    <property type="project" value="TreeGrafter"/>
</dbReference>
<dbReference type="Pfam" id="PF00486">
    <property type="entry name" value="Trans_reg_C"/>
    <property type="match status" value="1"/>
</dbReference>
<dbReference type="CDD" id="cd00383">
    <property type="entry name" value="trans_reg_C"/>
    <property type="match status" value="1"/>
</dbReference>